<reference evidence="2" key="1">
    <citation type="submission" date="2022-04" db="EMBL/GenBank/DDBJ databases">
        <title>A functionally conserved STORR gene fusion in Papaver species that diverged 16.8 million years ago.</title>
        <authorList>
            <person name="Catania T."/>
        </authorList>
    </citation>
    <scope>NUCLEOTIDE SEQUENCE</scope>
    <source>
        <strain evidence="2">S-188037</strain>
    </source>
</reference>
<evidence type="ECO:0000313" key="2">
    <source>
        <dbReference type="EMBL" id="KAI3869842.1"/>
    </source>
</evidence>
<dbReference type="EMBL" id="JAJJMB010013238">
    <property type="protein sequence ID" value="KAI3869842.1"/>
    <property type="molecule type" value="Genomic_DNA"/>
</dbReference>
<evidence type="ECO:0000313" key="3">
    <source>
        <dbReference type="Proteomes" id="UP001202328"/>
    </source>
</evidence>
<evidence type="ECO:0000256" key="1">
    <source>
        <dbReference type="SAM" id="Phobius"/>
    </source>
</evidence>
<feature type="transmembrane region" description="Helical" evidence="1">
    <location>
        <begin position="97"/>
        <end position="117"/>
    </location>
</feature>
<name>A0AAD4S7M6_9MAGN</name>
<dbReference type="Proteomes" id="UP001202328">
    <property type="component" value="Unassembled WGS sequence"/>
</dbReference>
<comment type="caution">
    <text evidence="2">The sequence shown here is derived from an EMBL/GenBank/DDBJ whole genome shotgun (WGS) entry which is preliminary data.</text>
</comment>
<keyword evidence="1" id="KW-0812">Transmembrane</keyword>
<accession>A0AAD4S7M6</accession>
<keyword evidence="1" id="KW-1133">Transmembrane helix</keyword>
<protein>
    <submittedName>
        <fullName evidence="2">Uncharacterized protein</fullName>
    </submittedName>
</protein>
<keyword evidence="3" id="KW-1185">Reference proteome</keyword>
<proteinExistence type="predicted"/>
<keyword evidence="1" id="KW-0472">Membrane</keyword>
<organism evidence="2 3">
    <name type="scientific">Papaver atlanticum</name>
    <dbReference type="NCBI Taxonomy" id="357466"/>
    <lineage>
        <taxon>Eukaryota</taxon>
        <taxon>Viridiplantae</taxon>
        <taxon>Streptophyta</taxon>
        <taxon>Embryophyta</taxon>
        <taxon>Tracheophyta</taxon>
        <taxon>Spermatophyta</taxon>
        <taxon>Magnoliopsida</taxon>
        <taxon>Ranunculales</taxon>
        <taxon>Papaveraceae</taxon>
        <taxon>Papaveroideae</taxon>
        <taxon>Papaver</taxon>
    </lineage>
</organism>
<gene>
    <name evidence="2" type="ORF">MKW98_031023</name>
</gene>
<sequence>MGPIQKASAFSLIGAHSPFQPVVSPSGSPLVLLNHKELRRKGLEKWLKNFRTVLHQVAGTPQRVWVLFSSFFIIETIIVGVFRPKTIKVIGATHEQFEFGISVFLLSPVVCLIMAFLRSFQTEEMSMTSKHGKYGFVGFTAGTTGMVMQRQLSNG</sequence>
<dbReference type="AlphaFoldDB" id="A0AAD4S7M6"/>
<feature type="transmembrane region" description="Helical" evidence="1">
    <location>
        <begin position="64"/>
        <end position="82"/>
    </location>
</feature>